<name>A0ABY5TXT0_LACSH</name>
<proteinExistence type="predicted"/>
<evidence type="ECO:0000256" key="1">
    <source>
        <dbReference type="ARBA" id="ARBA00022679"/>
    </source>
</evidence>
<keyword evidence="1" id="KW-0808">Transferase</keyword>
<dbReference type="Pfam" id="PF00583">
    <property type="entry name" value="Acetyltransf_1"/>
    <property type="match status" value="1"/>
</dbReference>
<evidence type="ECO:0000256" key="2">
    <source>
        <dbReference type="ARBA" id="ARBA00023315"/>
    </source>
</evidence>
<keyword evidence="5" id="KW-1185">Reference proteome</keyword>
<dbReference type="InterPro" id="IPR050680">
    <property type="entry name" value="YpeA/RimI_acetyltransf"/>
</dbReference>
<dbReference type="CDD" id="cd04301">
    <property type="entry name" value="NAT_SF"/>
    <property type="match status" value="1"/>
</dbReference>
<keyword evidence="2" id="KW-0012">Acyltransferase</keyword>
<dbReference type="SUPFAM" id="SSF55729">
    <property type="entry name" value="Acyl-CoA N-acyltransferases (Nat)"/>
    <property type="match status" value="1"/>
</dbReference>
<dbReference type="RefSeq" id="WP_259435441.1">
    <property type="nucleotide sequence ID" value="NZ_CP103866.1"/>
</dbReference>
<dbReference type="InterPro" id="IPR000182">
    <property type="entry name" value="GNAT_dom"/>
</dbReference>
<dbReference type="InterPro" id="IPR016181">
    <property type="entry name" value="Acyl_CoA_acyltransferase"/>
</dbReference>
<evidence type="ECO:0000259" key="3">
    <source>
        <dbReference type="PROSITE" id="PS51186"/>
    </source>
</evidence>
<dbReference type="Proteomes" id="UP001058650">
    <property type="component" value="Chromosome"/>
</dbReference>
<evidence type="ECO:0000313" key="5">
    <source>
        <dbReference type="Proteomes" id="UP001058650"/>
    </source>
</evidence>
<reference evidence="4" key="1">
    <citation type="submission" date="2022-08" db="EMBL/GenBank/DDBJ databases">
        <title>The complete genome sequence of the thermophilic bacterium Laceyella sacchari FBKL4.010 reveals the basis for tetramethylpyrazine biosynthesis in Moutai-flavor Daqu.</title>
        <authorList>
            <person name="Li D."/>
            <person name="Huang W."/>
            <person name="Wang C."/>
            <person name="Qiu S."/>
        </authorList>
    </citation>
    <scope>NUCLEOTIDE SEQUENCE</scope>
    <source>
        <strain evidence="4">FBKL4.014</strain>
    </source>
</reference>
<evidence type="ECO:0000313" key="4">
    <source>
        <dbReference type="EMBL" id="UWE02221.1"/>
    </source>
</evidence>
<gene>
    <name evidence="4" type="ORF">NYR52_08370</name>
</gene>
<feature type="domain" description="N-acetyltransferase" evidence="3">
    <location>
        <begin position="2"/>
        <end position="155"/>
    </location>
</feature>
<organism evidence="4 5">
    <name type="scientific">Laceyella sacchari</name>
    <name type="common">Thermoactinomyces thalpophilus</name>
    <dbReference type="NCBI Taxonomy" id="37482"/>
    <lineage>
        <taxon>Bacteria</taxon>
        <taxon>Bacillati</taxon>
        <taxon>Bacillota</taxon>
        <taxon>Bacilli</taxon>
        <taxon>Bacillales</taxon>
        <taxon>Thermoactinomycetaceae</taxon>
        <taxon>Laceyella</taxon>
    </lineage>
</organism>
<accession>A0ABY5TXT0</accession>
<dbReference type="PANTHER" id="PTHR43420">
    <property type="entry name" value="ACETYLTRANSFERASE"/>
    <property type="match status" value="1"/>
</dbReference>
<dbReference type="EMBL" id="CP103866">
    <property type="protein sequence ID" value="UWE02221.1"/>
    <property type="molecule type" value="Genomic_DNA"/>
</dbReference>
<protein>
    <submittedName>
        <fullName evidence="4">GNAT family N-acetyltransferase</fullName>
    </submittedName>
</protein>
<dbReference type="Gene3D" id="3.40.630.30">
    <property type="match status" value="1"/>
</dbReference>
<sequence length="302" mass="33835">MIQIQPLSRCTWEESLALWNEAFSGYFVDVSMTMEAFVRKWSRESLSPDHSLVAVAEGKLVGLVCSGIRTVNGKKMAWNGGTAVVPAWRGKGVGRKLMEETLALYEREGVELATLEAIAANQAAIRLYERLGYRIVDRLSYYQSTEPLRMIEAEPSMHRIERIVPGQIATLPFYSAEVPWQGQWFCLRDGEAWVLADGRGGVLGYALGRREFDERGRLCKTVLYQVETAPGLINEQACFLSLLEAAWGPATDMCERIVANWPSAKHMGAEIFNRLGMKTTIEQVWMMNELGAKKRSVSGGNF</sequence>
<dbReference type="PROSITE" id="PS51186">
    <property type="entry name" value="GNAT"/>
    <property type="match status" value="1"/>
</dbReference>